<dbReference type="GO" id="GO:0007165">
    <property type="term" value="P:signal transduction"/>
    <property type="evidence" value="ECO:0007669"/>
    <property type="project" value="InterPro"/>
</dbReference>
<dbReference type="InterPro" id="IPR036179">
    <property type="entry name" value="Ig-like_dom_sf"/>
</dbReference>
<keyword evidence="6" id="KW-1015">Disulfide bond</keyword>
<dbReference type="RefSeq" id="XP_038045696.1">
    <property type="nucleotide sequence ID" value="XM_038189768.1"/>
</dbReference>
<keyword evidence="8" id="KW-0393">Immunoglobulin domain</keyword>
<sequence>MQQYFTPARGFAFAVIVVALFMSQACHGNVDDENMMCYKPPPPTNSSTEDHKLFDVEMQIPNVGDVQATQQNVELKINGTCAVRIFISYTIDVYMLLGSFVECTFMNGNISRHRPFTSPLLVSWRHTRDDPSRIFSDMRTNFTVDNIAASEGRLQLDCQIKFTDSEEAGLLAGPLISSVITMELKGCPHARYGVDCDHRCSCAPGIECHPFTGQCLCPKGLQGRSCSKVDPMLVFEGPSTVFVRYGESVMLTCAAYGIVPSLWFWDQDRHKLEVTSHTEDVPYHPRPFHLDTNVTATGPEVNGVYTCRVMDNNRVYSKNVTVIVTNIPDPFLEAPSNKSVLLGHSVEFRCRTKPEAGTLTLVVGNQNINQWPTDGEGNQTRGQSLVVTQRNQTVSIVIESVRFEDAGRYRCIVGHEGGNDDAVADAVLTVQSPGSEPFVADLTSGADLSGSVVSLREGQLLNLTCAVREAYPEPRLVWLIGHEDFTAKAKLRSRPSANGVSFDVESDLIFAPTWQDDGKTISCVSDVASLGTVSSPDVILNVSYVPKVSISPREKTIQHDEKPLFTCWAPAKPPVTSYNWTLQQKNGKVIQRSTGMSVRVPALDPDHNMATLTCSATNEYGTNNSKAVIKVFDDPDDDVEVPWVIMISALSVLAILMVVMPILIYRHRGKIQDLFFKNKKKSNQEGKSHDVFVAYKGGGDEEEFVIHCLVPKLKEWGCDVCVHYQNFLPGREIVDNITAAVGSCRKTLLVLSPDFMASEWCYFEFLCAVDEMLRNQTNFIIPLMFGDIRNEEQCHSMRNLLDTVSFIPWPTGTSHQGQTDEFWKLLKRAVETEFNVNKEERTGMTGELEEVNNNMADERDDNVYLI</sequence>
<dbReference type="Gene3D" id="3.40.50.10140">
    <property type="entry name" value="Toll/interleukin-1 receptor homology (TIR) domain"/>
    <property type="match status" value="1"/>
</dbReference>
<proteinExistence type="inferred from homology"/>
<dbReference type="EnsemblMetazoa" id="XM_038189767.1">
    <property type="protein sequence ID" value="XP_038045695.1"/>
    <property type="gene ID" value="LOC119720190"/>
</dbReference>
<evidence type="ECO:0000256" key="3">
    <source>
        <dbReference type="ARBA" id="ARBA00022801"/>
    </source>
</evidence>
<feature type="transmembrane region" description="Helical" evidence="9">
    <location>
        <begin position="643"/>
        <end position="665"/>
    </location>
</feature>
<evidence type="ECO:0000256" key="1">
    <source>
        <dbReference type="ARBA" id="ARBA00004479"/>
    </source>
</evidence>
<dbReference type="SMART" id="SM00408">
    <property type="entry name" value="IGc2"/>
    <property type="match status" value="1"/>
</dbReference>
<dbReference type="Pfam" id="PF01582">
    <property type="entry name" value="TIR"/>
    <property type="match status" value="1"/>
</dbReference>
<dbReference type="EnsemblMetazoa" id="XM_038189769.1">
    <property type="protein sequence ID" value="XP_038045697.1"/>
    <property type="gene ID" value="LOC119720190"/>
</dbReference>
<dbReference type="InterPro" id="IPR000157">
    <property type="entry name" value="TIR_dom"/>
</dbReference>
<evidence type="ECO:0000259" key="11">
    <source>
        <dbReference type="PROSITE" id="PS50104"/>
    </source>
</evidence>
<evidence type="ECO:0000256" key="5">
    <source>
        <dbReference type="ARBA" id="ARBA00023136"/>
    </source>
</evidence>
<feature type="domain" description="TIR" evidence="11">
    <location>
        <begin position="687"/>
        <end position="830"/>
    </location>
</feature>
<dbReference type="PANTHER" id="PTHR11640">
    <property type="entry name" value="NEPHRIN"/>
    <property type="match status" value="1"/>
</dbReference>
<dbReference type="InterPro" id="IPR013151">
    <property type="entry name" value="Immunoglobulin_dom"/>
</dbReference>
<dbReference type="SMART" id="SM00255">
    <property type="entry name" value="TIR"/>
    <property type="match status" value="1"/>
</dbReference>
<feature type="domain" description="Ig-like" evidence="12">
    <location>
        <begin position="546"/>
        <end position="630"/>
    </location>
</feature>
<dbReference type="GeneID" id="119720190"/>
<reference evidence="13" key="1">
    <citation type="submission" date="2022-11" db="UniProtKB">
        <authorList>
            <consortium name="EnsemblMetazoa"/>
        </authorList>
    </citation>
    <scope>IDENTIFICATION</scope>
</reference>
<feature type="chain" id="PRO_5038275580" evidence="10">
    <location>
        <begin position="29"/>
        <end position="866"/>
    </location>
</feature>
<feature type="signal peptide" evidence="10">
    <location>
        <begin position="1"/>
        <end position="28"/>
    </location>
</feature>
<dbReference type="InterPro" id="IPR013783">
    <property type="entry name" value="Ig-like_fold"/>
</dbReference>
<name>A0A913Z3V7_PATMI</name>
<dbReference type="SUPFAM" id="SSF52200">
    <property type="entry name" value="Toll/Interleukin receptor TIR domain"/>
    <property type="match status" value="1"/>
</dbReference>
<dbReference type="Pfam" id="PF00047">
    <property type="entry name" value="ig"/>
    <property type="match status" value="1"/>
</dbReference>
<evidence type="ECO:0000256" key="6">
    <source>
        <dbReference type="ARBA" id="ARBA00023157"/>
    </source>
</evidence>
<keyword evidence="9" id="KW-0812">Transmembrane</keyword>
<dbReference type="GO" id="GO:0005911">
    <property type="term" value="C:cell-cell junction"/>
    <property type="evidence" value="ECO:0007669"/>
    <property type="project" value="TreeGrafter"/>
</dbReference>
<keyword evidence="4" id="KW-0520">NAD</keyword>
<feature type="domain" description="Ig-like" evidence="12">
    <location>
        <begin position="328"/>
        <end position="429"/>
    </location>
</feature>
<dbReference type="GO" id="GO:0030154">
    <property type="term" value="P:cell differentiation"/>
    <property type="evidence" value="ECO:0007669"/>
    <property type="project" value="UniProtKB-ARBA"/>
</dbReference>
<dbReference type="InterPro" id="IPR013162">
    <property type="entry name" value="CD80_C2-set"/>
</dbReference>
<keyword evidence="7" id="KW-0325">Glycoprotein</keyword>
<dbReference type="GO" id="GO:0098609">
    <property type="term" value="P:cell-cell adhesion"/>
    <property type="evidence" value="ECO:0007669"/>
    <property type="project" value="TreeGrafter"/>
</dbReference>
<dbReference type="PANTHER" id="PTHR11640:SF31">
    <property type="entry name" value="IRREGULAR CHIASM C-ROUGHEST PROTEIN-RELATED"/>
    <property type="match status" value="1"/>
</dbReference>
<dbReference type="Gene3D" id="2.170.300.10">
    <property type="entry name" value="Tie2 ligand-binding domain superfamily"/>
    <property type="match status" value="1"/>
</dbReference>
<comment type="subcellular location">
    <subcellularLocation>
        <location evidence="1">Membrane</location>
        <topology evidence="1">Single-pass type I membrane protein</topology>
    </subcellularLocation>
</comment>
<dbReference type="InterPro" id="IPR003598">
    <property type="entry name" value="Ig_sub2"/>
</dbReference>
<dbReference type="InterPro" id="IPR002049">
    <property type="entry name" value="LE_dom"/>
</dbReference>
<feature type="domain" description="Ig-like" evidence="12">
    <location>
        <begin position="231"/>
        <end position="321"/>
    </location>
</feature>
<dbReference type="AlphaFoldDB" id="A0A913Z3V7"/>
<dbReference type="CDD" id="cd00055">
    <property type="entry name" value="EGF_Lam"/>
    <property type="match status" value="1"/>
</dbReference>
<dbReference type="PROSITE" id="PS50835">
    <property type="entry name" value="IG_LIKE"/>
    <property type="match status" value="4"/>
</dbReference>
<accession>A0A913Z3V7</accession>
<evidence type="ECO:0000256" key="8">
    <source>
        <dbReference type="ARBA" id="ARBA00023319"/>
    </source>
</evidence>
<dbReference type="InterPro" id="IPR035897">
    <property type="entry name" value="Toll_tir_struct_dom_sf"/>
</dbReference>
<keyword evidence="14" id="KW-1185">Reference proteome</keyword>
<dbReference type="InterPro" id="IPR003599">
    <property type="entry name" value="Ig_sub"/>
</dbReference>
<dbReference type="RefSeq" id="XP_038045695.1">
    <property type="nucleotide sequence ID" value="XM_038189767.1"/>
</dbReference>
<dbReference type="Pfam" id="PF08205">
    <property type="entry name" value="C2-set_2"/>
    <property type="match status" value="1"/>
</dbReference>
<evidence type="ECO:0000259" key="12">
    <source>
        <dbReference type="PROSITE" id="PS50835"/>
    </source>
</evidence>
<keyword evidence="3" id="KW-0378">Hydrolase</keyword>
<dbReference type="RefSeq" id="XP_038045697.1">
    <property type="nucleotide sequence ID" value="XM_038189769.1"/>
</dbReference>
<dbReference type="GO" id="GO:0005886">
    <property type="term" value="C:plasma membrane"/>
    <property type="evidence" value="ECO:0007669"/>
    <property type="project" value="TreeGrafter"/>
</dbReference>
<evidence type="ECO:0000313" key="13">
    <source>
        <dbReference type="EnsemblMetazoa" id="XP_038045696.1"/>
    </source>
</evidence>
<evidence type="ECO:0000256" key="9">
    <source>
        <dbReference type="SAM" id="Phobius"/>
    </source>
</evidence>
<dbReference type="InterPro" id="IPR007110">
    <property type="entry name" value="Ig-like_dom"/>
</dbReference>
<evidence type="ECO:0000256" key="10">
    <source>
        <dbReference type="SAM" id="SignalP"/>
    </source>
</evidence>
<evidence type="ECO:0000256" key="2">
    <source>
        <dbReference type="ARBA" id="ARBA00009752"/>
    </source>
</evidence>
<keyword evidence="10" id="KW-0732">Signal</keyword>
<keyword evidence="9" id="KW-1133">Transmembrane helix</keyword>
<organism evidence="13 14">
    <name type="scientific">Patiria miniata</name>
    <name type="common">Bat star</name>
    <name type="synonym">Asterina miniata</name>
    <dbReference type="NCBI Taxonomy" id="46514"/>
    <lineage>
        <taxon>Eukaryota</taxon>
        <taxon>Metazoa</taxon>
        <taxon>Echinodermata</taxon>
        <taxon>Eleutherozoa</taxon>
        <taxon>Asterozoa</taxon>
        <taxon>Asteroidea</taxon>
        <taxon>Valvatacea</taxon>
        <taxon>Valvatida</taxon>
        <taxon>Asterinidae</taxon>
        <taxon>Patiria</taxon>
    </lineage>
</organism>
<dbReference type="GO" id="GO:0050839">
    <property type="term" value="F:cell adhesion molecule binding"/>
    <property type="evidence" value="ECO:0007669"/>
    <property type="project" value="TreeGrafter"/>
</dbReference>
<dbReference type="EnsemblMetazoa" id="XM_038189768.1">
    <property type="protein sequence ID" value="XP_038045696.1"/>
    <property type="gene ID" value="LOC119720190"/>
</dbReference>
<dbReference type="GO" id="GO:0016787">
    <property type="term" value="F:hydrolase activity"/>
    <property type="evidence" value="ECO:0007669"/>
    <property type="project" value="UniProtKB-KW"/>
</dbReference>
<dbReference type="Gene3D" id="2.60.40.10">
    <property type="entry name" value="Immunoglobulins"/>
    <property type="match status" value="4"/>
</dbReference>
<evidence type="ECO:0000313" key="14">
    <source>
        <dbReference type="Proteomes" id="UP000887568"/>
    </source>
</evidence>
<dbReference type="PROSITE" id="PS50104">
    <property type="entry name" value="TIR"/>
    <property type="match status" value="1"/>
</dbReference>
<keyword evidence="5 9" id="KW-0472">Membrane</keyword>
<comment type="similarity">
    <text evidence="2">Belongs to the interleukin-1 receptor family.</text>
</comment>
<evidence type="ECO:0000256" key="4">
    <source>
        <dbReference type="ARBA" id="ARBA00023027"/>
    </source>
</evidence>
<protein>
    <submittedName>
        <fullName evidence="13">Uncharacterized protein</fullName>
    </submittedName>
</protein>
<dbReference type="SMART" id="SM00409">
    <property type="entry name" value="IG"/>
    <property type="match status" value="4"/>
</dbReference>
<dbReference type="Proteomes" id="UP000887568">
    <property type="component" value="Unplaced"/>
</dbReference>
<dbReference type="OrthoDB" id="1421090at2759"/>
<feature type="domain" description="Ig-like" evidence="12">
    <location>
        <begin position="437"/>
        <end position="534"/>
    </location>
</feature>
<dbReference type="InterPro" id="IPR051275">
    <property type="entry name" value="Cell_adhesion_signaling"/>
</dbReference>
<evidence type="ECO:0000256" key="7">
    <source>
        <dbReference type="ARBA" id="ARBA00023180"/>
    </source>
</evidence>
<dbReference type="SUPFAM" id="SSF48726">
    <property type="entry name" value="Immunoglobulin"/>
    <property type="match status" value="4"/>
</dbReference>